<dbReference type="RefSeq" id="WP_173502003.1">
    <property type="nucleotide sequence ID" value="NZ_JABSOD010000016.1"/>
</dbReference>
<name>A0A7Y5EIQ5_9GAMM</name>
<evidence type="ECO:0000313" key="2">
    <source>
        <dbReference type="Proteomes" id="UP000523161"/>
    </source>
</evidence>
<accession>A0A7Y5EIQ5</accession>
<protein>
    <submittedName>
        <fullName evidence="1">Uncharacterized protein</fullName>
    </submittedName>
</protein>
<organism evidence="1 2">
    <name type="scientific">Rheinheimera lutimaris</name>
    <dbReference type="NCBI Taxonomy" id="2740584"/>
    <lineage>
        <taxon>Bacteria</taxon>
        <taxon>Pseudomonadati</taxon>
        <taxon>Pseudomonadota</taxon>
        <taxon>Gammaproteobacteria</taxon>
        <taxon>Chromatiales</taxon>
        <taxon>Chromatiaceae</taxon>
        <taxon>Rheinheimera</taxon>
    </lineage>
</organism>
<evidence type="ECO:0000313" key="1">
    <source>
        <dbReference type="EMBL" id="NRQ43770.1"/>
    </source>
</evidence>
<keyword evidence="2" id="KW-1185">Reference proteome</keyword>
<comment type="caution">
    <text evidence="1">The sequence shown here is derived from an EMBL/GenBank/DDBJ whole genome shotgun (WGS) entry which is preliminary data.</text>
</comment>
<dbReference type="Proteomes" id="UP000523161">
    <property type="component" value="Unassembled WGS sequence"/>
</dbReference>
<proteinExistence type="predicted"/>
<sequence>MNTIQYIKDWISNKESFSFFLPDGPQGRPFDKQYLIDGVIENQNGVTIKMSGGIEFEFEGEVQYRDEFCNLIVNGFSVLRYKVNGVVNSEYLEGEFCLNGF</sequence>
<dbReference type="AlphaFoldDB" id="A0A7Y5EIQ5"/>
<dbReference type="EMBL" id="JABSOD010000016">
    <property type="protein sequence ID" value="NRQ43770.1"/>
    <property type="molecule type" value="Genomic_DNA"/>
</dbReference>
<gene>
    <name evidence="1" type="ORF">HRH59_14545</name>
</gene>
<reference evidence="1 2" key="1">
    <citation type="submission" date="2020-06" db="EMBL/GenBank/DDBJ databases">
        <title>Rheinheimera sp. nov., a marine bacterium isolated from coastal.</title>
        <authorList>
            <person name="Yu Q."/>
            <person name="Qi Y."/>
            <person name="Pu J."/>
        </authorList>
    </citation>
    <scope>NUCLEOTIDE SEQUENCE [LARGE SCALE GENOMIC DNA]</scope>
    <source>
        <strain evidence="1 2">YQF-2</strain>
    </source>
</reference>